<dbReference type="EMBL" id="SNRW01010432">
    <property type="protein sequence ID" value="KAA6376572.1"/>
    <property type="molecule type" value="Genomic_DNA"/>
</dbReference>
<proteinExistence type="predicted"/>
<reference evidence="1 2" key="1">
    <citation type="submission" date="2019-03" db="EMBL/GenBank/DDBJ databases">
        <title>Single cell metagenomics reveals metabolic interactions within the superorganism composed of flagellate Streblomastix strix and complex community of Bacteroidetes bacteria on its surface.</title>
        <authorList>
            <person name="Treitli S.C."/>
            <person name="Kolisko M."/>
            <person name="Husnik F."/>
            <person name="Keeling P."/>
            <person name="Hampl V."/>
        </authorList>
    </citation>
    <scope>NUCLEOTIDE SEQUENCE [LARGE SCALE GENOMIC DNA]</scope>
    <source>
        <strain evidence="1">ST1C</strain>
    </source>
</reference>
<evidence type="ECO:0000313" key="2">
    <source>
        <dbReference type="Proteomes" id="UP000324800"/>
    </source>
</evidence>
<sequence length="165" mass="19583">QSPAQLNPTNPHQQFSNVVQIHQHKIDQDVSTLVQLDMDHVLSLYSNIRYLYLFLEEEEDIQLEMQLDVGLMKQHCQLMDAVTDYLHSQVVRIFEYLRLIEGSPNVVGDIQEMWMESNIPIFSSDLDSYLDDEDEDCMNYTEKTYWEQISEQKKKELKMIHILEK</sequence>
<comment type="caution">
    <text evidence="1">The sequence shown here is derived from an EMBL/GenBank/DDBJ whole genome shotgun (WGS) entry which is preliminary data.</text>
</comment>
<dbReference type="AlphaFoldDB" id="A0A5J4V2G9"/>
<dbReference type="Proteomes" id="UP000324800">
    <property type="component" value="Unassembled WGS sequence"/>
</dbReference>
<organism evidence="1 2">
    <name type="scientific">Streblomastix strix</name>
    <dbReference type="NCBI Taxonomy" id="222440"/>
    <lineage>
        <taxon>Eukaryota</taxon>
        <taxon>Metamonada</taxon>
        <taxon>Preaxostyla</taxon>
        <taxon>Oxymonadida</taxon>
        <taxon>Streblomastigidae</taxon>
        <taxon>Streblomastix</taxon>
    </lineage>
</organism>
<protein>
    <submittedName>
        <fullName evidence="1">Uncharacterized protein</fullName>
    </submittedName>
</protein>
<feature type="non-terminal residue" evidence="1">
    <location>
        <position position="1"/>
    </location>
</feature>
<gene>
    <name evidence="1" type="ORF">EZS28_027901</name>
</gene>
<accession>A0A5J4V2G9</accession>
<name>A0A5J4V2G9_9EUKA</name>
<evidence type="ECO:0000313" key="1">
    <source>
        <dbReference type="EMBL" id="KAA6376572.1"/>
    </source>
</evidence>